<dbReference type="Proteomes" id="UP000037267">
    <property type="component" value="Unassembled WGS sequence"/>
</dbReference>
<keyword evidence="2" id="KW-1185">Reference proteome</keyword>
<comment type="caution">
    <text evidence="1">The sequence shown here is derived from an EMBL/GenBank/DDBJ whole genome shotgun (WGS) entry which is preliminary data.</text>
</comment>
<gene>
    <name evidence="1" type="ORF">CLPU_3c00200</name>
</gene>
<accession>A0A0L0WCP7</accession>
<organism evidence="1 2">
    <name type="scientific">Gottschalkia purinilytica</name>
    <name type="common">Clostridium purinilyticum</name>
    <dbReference type="NCBI Taxonomy" id="1503"/>
    <lineage>
        <taxon>Bacteria</taxon>
        <taxon>Bacillati</taxon>
        <taxon>Bacillota</taxon>
        <taxon>Tissierellia</taxon>
        <taxon>Tissierellales</taxon>
        <taxon>Gottschalkiaceae</taxon>
        <taxon>Gottschalkia</taxon>
    </lineage>
</organism>
<sequence length="243" mass="29089">MSTAVKLWDIYKGLTDKFLYNNDLNSIYILLALYDIEENISNIYPKYMCLKDIKKKIKYVLKDREDSEIISHNLSVIMHEDINRLELCFYLEGYKDGYNSLKYVNLLEKEFVRIFGIEHVYSNNYLIHDSSKHEEIKAIRKRCDIEIDNKEKQEKYIENLTTTFTNKVIKKKVENLSDYVAKQLKIDFDLYNVKIDEVNYDLSDDEVSEIYNMLLVILIKHLKNTYKDAFWYAVNDKVSKRYS</sequence>
<evidence type="ECO:0000313" key="2">
    <source>
        <dbReference type="Proteomes" id="UP000037267"/>
    </source>
</evidence>
<proteinExistence type="predicted"/>
<dbReference type="OrthoDB" id="1952884at2"/>
<protein>
    <submittedName>
        <fullName evidence="1">Uncharacterized protein</fullName>
    </submittedName>
</protein>
<dbReference type="EMBL" id="LGSS01000003">
    <property type="protein sequence ID" value="KNF09242.1"/>
    <property type="molecule type" value="Genomic_DNA"/>
</dbReference>
<dbReference type="RefSeq" id="WP_050354248.1">
    <property type="nucleotide sequence ID" value="NZ_LGSS01000003.1"/>
</dbReference>
<reference evidence="2" key="1">
    <citation type="submission" date="2015-07" db="EMBL/GenBank/DDBJ databases">
        <title>Draft genome sequence of the purine-degrading Gottschalkia purinilyticum DSM 1384 (formerly Clostridium purinilyticum).</title>
        <authorList>
            <person name="Poehlein A."/>
            <person name="Schiel-Bengelsdorf B."/>
            <person name="Bengelsdorf F.R."/>
            <person name="Daniel R."/>
            <person name="Duerre P."/>
        </authorList>
    </citation>
    <scope>NUCLEOTIDE SEQUENCE [LARGE SCALE GENOMIC DNA]</scope>
    <source>
        <strain evidence="2">DSM 1384</strain>
    </source>
</reference>
<evidence type="ECO:0000313" key="1">
    <source>
        <dbReference type="EMBL" id="KNF09242.1"/>
    </source>
</evidence>
<dbReference type="STRING" id="1503.CLPU_3c00200"/>
<dbReference type="AlphaFoldDB" id="A0A0L0WCP7"/>
<name>A0A0L0WCP7_GOTPU</name>